<name>A0ABY6KKL6_9ARAC</name>
<dbReference type="Proteomes" id="UP001235939">
    <property type="component" value="Chromosome 06"/>
</dbReference>
<dbReference type="PIRSF" id="PIRSF001434">
    <property type="entry name" value="CGS"/>
    <property type="match status" value="1"/>
</dbReference>
<dbReference type="CDD" id="cd00614">
    <property type="entry name" value="CGS_like"/>
    <property type="match status" value="1"/>
</dbReference>
<proteinExistence type="inferred from homology"/>
<sequence length="494" mass="55221">MLTINCIIYKSIGHFCLATPFKTGSRFITVNLTSKFFKMGTKGEKVDEILKNRKNFDTLAIHEGQEPSQWTHKAVIPPICMSTTFEQYAPADHAGYEYSRSGNPTRNCLERAIAALESAKYGIDVLNMMYDSWLYHGYLRLKVNIWVGVLPGLCFSSGLAATATLTHLLKSGDHIISFDDVYGGTNRYYRRCASNYNLETTFVDARDPENVKNALRPNTKMVWMETPTNPTMKLVDIKAVAAIVKEHSNAVLVVDNTFMSPYFQKPLMLGADIVMHSVSKYINGHSDVIMGTIATNNIDLYEKIKFLQNALGAIPSPFDSYLVNRGLKTLHVRMERHQENGLAVARHLEKHPAVERVLHPGLPSHPQHSLALRQCSGFSGMVSVYLHGQANEFVRRLQLFTLAESLGSIESLVEIPSLMTHMSVPEEQRKELGITDNLVRLSVGLEAKEDLLADLDQALEGLRRRAVPVSTLLSSLIKTSVADVTRSNHLFLET</sequence>
<organism evidence="9 10">
    <name type="scientific">Cordylochernes scorpioides</name>
    <dbReference type="NCBI Taxonomy" id="51811"/>
    <lineage>
        <taxon>Eukaryota</taxon>
        <taxon>Metazoa</taxon>
        <taxon>Ecdysozoa</taxon>
        <taxon>Arthropoda</taxon>
        <taxon>Chelicerata</taxon>
        <taxon>Arachnida</taxon>
        <taxon>Pseudoscorpiones</taxon>
        <taxon>Cheliferoidea</taxon>
        <taxon>Chernetidae</taxon>
        <taxon>Cordylochernes</taxon>
    </lineage>
</organism>
<keyword evidence="6" id="KW-0198">Cysteine biosynthesis</keyword>
<dbReference type="Pfam" id="PF01053">
    <property type="entry name" value="Cys_Met_Meta_PP"/>
    <property type="match status" value="2"/>
</dbReference>
<protein>
    <recommendedName>
        <fullName evidence="4">cystathionine gamma-lyase</fullName>
        <ecNumber evidence="4">4.4.1.1</ecNumber>
    </recommendedName>
    <alternativeName>
        <fullName evidence="7">Gamma-cystathionase</fullName>
    </alternativeName>
</protein>
<dbReference type="InterPro" id="IPR015421">
    <property type="entry name" value="PyrdxlP-dep_Trfase_major"/>
</dbReference>
<evidence type="ECO:0000313" key="9">
    <source>
        <dbReference type="EMBL" id="UYV69393.1"/>
    </source>
</evidence>
<accession>A0ABY6KKL6</accession>
<evidence type="ECO:0000256" key="6">
    <source>
        <dbReference type="ARBA" id="ARBA00023192"/>
    </source>
</evidence>
<dbReference type="PANTHER" id="PTHR11808:SF15">
    <property type="entry name" value="CYSTATHIONINE GAMMA-LYASE"/>
    <property type="match status" value="1"/>
</dbReference>
<dbReference type="InterPro" id="IPR015424">
    <property type="entry name" value="PyrdxlP-dep_Trfase"/>
</dbReference>
<comment type="pathway">
    <text evidence="2">Amino-acid biosynthesis; L-cysteine biosynthesis; L-cysteine from L-homocysteine and L-serine: step 2/2.</text>
</comment>
<dbReference type="Gene3D" id="3.90.1150.10">
    <property type="entry name" value="Aspartate Aminotransferase, domain 1"/>
    <property type="match status" value="1"/>
</dbReference>
<keyword evidence="5 8" id="KW-0663">Pyridoxal phosphate</keyword>
<dbReference type="SUPFAM" id="SSF53383">
    <property type="entry name" value="PLP-dependent transferases"/>
    <property type="match status" value="1"/>
</dbReference>
<evidence type="ECO:0000256" key="7">
    <source>
        <dbReference type="ARBA" id="ARBA00029853"/>
    </source>
</evidence>
<evidence type="ECO:0000256" key="8">
    <source>
        <dbReference type="RuleBase" id="RU362118"/>
    </source>
</evidence>
<dbReference type="EMBL" id="CP092868">
    <property type="protein sequence ID" value="UYV69393.1"/>
    <property type="molecule type" value="Genomic_DNA"/>
</dbReference>
<evidence type="ECO:0000256" key="2">
    <source>
        <dbReference type="ARBA" id="ARBA00005038"/>
    </source>
</evidence>
<keyword evidence="10" id="KW-1185">Reference proteome</keyword>
<reference evidence="9 10" key="1">
    <citation type="submission" date="2022-01" db="EMBL/GenBank/DDBJ databases">
        <title>A chromosomal length assembly of Cordylochernes scorpioides.</title>
        <authorList>
            <person name="Zeh D."/>
            <person name="Zeh J."/>
        </authorList>
    </citation>
    <scope>NUCLEOTIDE SEQUENCE [LARGE SCALE GENOMIC DNA]</scope>
    <source>
        <strain evidence="9">IN4F17</strain>
        <tissue evidence="9">Whole Body</tissue>
    </source>
</reference>
<evidence type="ECO:0000256" key="1">
    <source>
        <dbReference type="ARBA" id="ARBA00001933"/>
    </source>
</evidence>
<dbReference type="EC" id="4.4.1.1" evidence="4"/>
<evidence type="ECO:0000313" key="10">
    <source>
        <dbReference type="Proteomes" id="UP001235939"/>
    </source>
</evidence>
<dbReference type="Gene3D" id="3.40.640.10">
    <property type="entry name" value="Type I PLP-dependent aspartate aminotransferase-like (Major domain)"/>
    <property type="match status" value="1"/>
</dbReference>
<dbReference type="InterPro" id="IPR015422">
    <property type="entry name" value="PyrdxlP-dep_Trfase_small"/>
</dbReference>
<evidence type="ECO:0000256" key="3">
    <source>
        <dbReference type="ARBA" id="ARBA00009077"/>
    </source>
</evidence>
<comment type="similarity">
    <text evidence="3 8">Belongs to the trans-sulfuration enzymes family.</text>
</comment>
<keyword evidence="6" id="KW-0028">Amino-acid biosynthesis</keyword>
<comment type="cofactor">
    <cofactor evidence="1 8">
        <name>pyridoxal 5'-phosphate</name>
        <dbReference type="ChEBI" id="CHEBI:597326"/>
    </cofactor>
</comment>
<evidence type="ECO:0000256" key="5">
    <source>
        <dbReference type="ARBA" id="ARBA00022898"/>
    </source>
</evidence>
<dbReference type="PANTHER" id="PTHR11808">
    <property type="entry name" value="TRANS-SULFURATION ENZYME FAMILY MEMBER"/>
    <property type="match status" value="1"/>
</dbReference>
<evidence type="ECO:0000256" key="4">
    <source>
        <dbReference type="ARBA" id="ARBA00012085"/>
    </source>
</evidence>
<gene>
    <name evidence="9" type="ORF">LAZ67_6003424</name>
</gene>
<dbReference type="InterPro" id="IPR000277">
    <property type="entry name" value="Cys/Met-Metab_PyrdxlP-dep_enz"/>
</dbReference>